<name>A0A8B8MY28_9MYRT</name>
<feature type="domain" description="DUF3741" evidence="2">
    <location>
        <begin position="255"/>
        <end position="299"/>
    </location>
</feature>
<evidence type="ECO:0000313" key="6">
    <source>
        <dbReference type="RefSeq" id="XP_030515017.2"/>
    </source>
</evidence>
<reference evidence="6" key="1">
    <citation type="submission" date="2025-08" db="UniProtKB">
        <authorList>
            <consortium name="RefSeq"/>
        </authorList>
    </citation>
    <scope>IDENTIFICATION</scope>
    <source>
        <tissue evidence="6">Leaf</tissue>
    </source>
</reference>
<dbReference type="InterPro" id="IPR032795">
    <property type="entry name" value="DUF3741-assoc"/>
</dbReference>
<feature type="region of interest" description="Disordered" evidence="1">
    <location>
        <begin position="707"/>
        <end position="727"/>
    </location>
</feature>
<dbReference type="RefSeq" id="XP_030515017.2">
    <property type="nucleotide sequence ID" value="XM_030659157.2"/>
</dbReference>
<dbReference type="KEGG" id="rarg:115728772"/>
<dbReference type="Pfam" id="PF12552">
    <property type="entry name" value="DUF3741"/>
    <property type="match status" value="1"/>
</dbReference>
<dbReference type="GeneID" id="115728772"/>
<accession>A0A8B8MY28</accession>
<dbReference type="PANTHER" id="PTHR46634">
    <property type="entry name" value="M REDUCTASE II SUBUNIT GAMMA, PUTATIVE (DUF3741)-RELATED"/>
    <property type="match status" value="1"/>
</dbReference>
<feature type="compositionally biased region" description="Basic and acidic residues" evidence="1">
    <location>
        <begin position="561"/>
        <end position="578"/>
    </location>
</feature>
<feature type="compositionally biased region" description="Polar residues" evidence="1">
    <location>
        <begin position="599"/>
        <end position="611"/>
    </location>
</feature>
<evidence type="ECO:0000259" key="3">
    <source>
        <dbReference type="Pfam" id="PF14309"/>
    </source>
</evidence>
<evidence type="ECO:0000259" key="2">
    <source>
        <dbReference type="Pfam" id="PF12552"/>
    </source>
</evidence>
<organism evidence="5 6">
    <name type="scientific">Rhodamnia argentea</name>
    <dbReference type="NCBI Taxonomy" id="178133"/>
    <lineage>
        <taxon>Eukaryota</taxon>
        <taxon>Viridiplantae</taxon>
        <taxon>Streptophyta</taxon>
        <taxon>Embryophyta</taxon>
        <taxon>Tracheophyta</taxon>
        <taxon>Spermatophyta</taxon>
        <taxon>Magnoliopsida</taxon>
        <taxon>eudicotyledons</taxon>
        <taxon>Gunneridae</taxon>
        <taxon>Pentapetalae</taxon>
        <taxon>rosids</taxon>
        <taxon>malvids</taxon>
        <taxon>Myrtales</taxon>
        <taxon>Myrtaceae</taxon>
        <taxon>Myrtoideae</taxon>
        <taxon>Myrteae</taxon>
        <taxon>Australasian group</taxon>
        <taxon>Rhodamnia</taxon>
    </lineage>
</organism>
<keyword evidence="5" id="KW-1185">Reference proteome</keyword>
<feature type="region of interest" description="Disordered" evidence="1">
    <location>
        <begin position="333"/>
        <end position="358"/>
    </location>
</feature>
<feature type="compositionally biased region" description="Polar residues" evidence="1">
    <location>
        <begin position="579"/>
        <end position="590"/>
    </location>
</feature>
<feature type="compositionally biased region" description="Polar residues" evidence="1">
    <location>
        <begin position="709"/>
        <end position="727"/>
    </location>
</feature>
<feature type="domain" description="DUF3741" evidence="4">
    <location>
        <begin position="152"/>
        <end position="173"/>
    </location>
</feature>
<feature type="domain" description="DUF4378" evidence="3">
    <location>
        <begin position="836"/>
        <end position="1013"/>
    </location>
</feature>
<feature type="region of interest" description="Disordered" evidence="1">
    <location>
        <begin position="533"/>
        <end position="646"/>
    </location>
</feature>
<sequence>MLISQPASQPADHARISQRPPSHGSASPAAFSPLNSLVPPAFAAGKMNGSQNRKVHNFEKQFPGCLGRVVNLFDLSTGVTSSRLLTDKAHPYGSSLSRSLSDMATMLAPTFGNPTEEKRIVLNSHRISSSRKSMGTPMKMLIAEEMSKEVESKHCSPNVIAKLMGLDALPQQQPHSVNRRSQSEGSLQHRLETMEIAPEYWQSERGHEVLKYEGNDYKDFYESSPQSNKIFVSGKQQQKGKYTDRTNEKKMALVRQKFMEAKRLATDENLRQSKEFHDALEVLSSNKELFLKFLQEPNSMFSKRLYELQHISMPLETKRITILRPSKMVDDDKFSMPRKKNGNPATIPTLVPGQEGWDKNKSSYSSTYACQNVNDCPSQPTRIVVLKPSAAKAHDPLAVASPTSGSQRMVCDENTIEVAEDDGVRESGEVAKELPGQMHANLAGHRRDETLLSSVFSNGYVGDDSSFNKSENEYTVGNLSDSEVMSPGSRHSWDYINRIGSPYSISSFSRASYSPESSVCREAKKRLSERWAMMTSNQNSQDQRRVRKGSSTLGEMLALSDTKKSVRREEDGNKKEQEQVGSRPSLSSNLSKEELVVASPTNLSRSKSVPVSSMLYDNKLHPETPDPQAGKSNVPKQPIKKSVGSSLKGKVSSLFFSKNKKPSKGKSNVTQSKVEGQCLDAETPRYSTYQHEQINVDSSECIDGKINEECSSPRQHGSVSKTSPGSVNVAQEQGAYAQEGSMPVVLGNLNSSQEQPSPISVLEPSFEEDDNPTPESFGKQPLGHSLKSNLIDKSPPIESIARTLSWDDSCFETSASYSIRSPMVCSNVEEEELDWLVFVRTVLSAASFDGEVQPDTFFSRWHSPESPLGPSLREKFANTKDVHEPMPEAKRRQRRSERKLVFDCVNAALIEITGYGPNLGPIDWPGCEAPSGTLEQTLSITVDHVWARMTEWFPDEVRCVSRGDGGSSSSSLVVERVVRNEVVGKGWIEQLRLELHSLRKEIEWRLLDELVDEAVVDLTGRLS</sequence>
<proteinExistence type="predicted"/>
<feature type="region of interest" description="Disordered" evidence="1">
    <location>
        <begin position="1"/>
        <end position="30"/>
    </location>
</feature>
<dbReference type="Proteomes" id="UP000827889">
    <property type="component" value="Chromosome 7"/>
</dbReference>
<evidence type="ECO:0000259" key="4">
    <source>
        <dbReference type="Pfam" id="PF14383"/>
    </source>
</evidence>
<dbReference type="Pfam" id="PF14309">
    <property type="entry name" value="DUF4378"/>
    <property type="match status" value="1"/>
</dbReference>
<evidence type="ECO:0000313" key="5">
    <source>
        <dbReference type="Proteomes" id="UP000827889"/>
    </source>
</evidence>
<dbReference type="AlphaFoldDB" id="A0A8B8MY28"/>
<gene>
    <name evidence="6" type="primary">LOC115728772</name>
</gene>
<feature type="region of interest" description="Disordered" evidence="1">
    <location>
        <begin position="750"/>
        <end position="790"/>
    </location>
</feature>
<protein>
    <submittedName>
        <fullName evidence="6">Uncharacterized protein LOC115728772 isoform X1</fullName>
    </submittedName>
</protein>
<dbReference type="InterPro" id="IPR025486">
    <property type="entry name" value="DUF4378"/>
</dbReference>
<dbReference type="InterPro" id="IPR022212">
    <property type="entry name" value="DUF3741"/>
</dbReference>
<dbReference type="PANTHER" id="PTHR46634:SF3">
    <property type="entry name" value="M REDUCTASE II SUBUNIT GAMMA, PUTATIVE (DUF3741)-RELATED"/>
    <property type="match status" value="1"/>
</dbReference>
<dbReference type="Pfam" id="PF14383">
    <property type="entry name" value="VARLMGL"/>
    <property type="match status" value="1"/>
</dbReference>
<evidence type="ECO:0000256" key="1">
    <source>
        <dbReference type="SAM" id="MobiDB-lite"/>
    </source>
</evidence>